<dbReference type="PATRIC" id="fig|56107.3.peg.3724"/>
<evidence type="ECO:0000259" key="2">
    <source>
        <dbReference type="Pfam" id="PF13699"/>
    </source>
</evidence>
<gene>
    <name evidence="3" type="ORF">Cylst_3393</name>
</gene>
<keyword evidence="4" id="KW-1185">Reference proteome</keyword>
<proteinExistence type="predicted"/>
<feature type="region of interest" description="Disordered" evidence="1">
    <location>
        <begin position="35"/>
        <end position="66"/>
    </location>
</feature>
<dbReference type="EMBL" id="CP003642">
    <property type="protein sequence ID" value="AFZ25543.1"/>
    <property type="molecule type" value="Genomic_DNA"/>
</dbReference>
<dbReference type="STRING" id="56107.Cylst_3393"/>
<organism evidence="3 4">
    <name type="scientific">Cylindrospermum stagnale PCC 7417</name>
    <dbReference type="NCBI Taxonomy" id="56107"/>
    <lineage>
        <taxon>Bacteria</taxon>
        <taxon>Bacillati</taxon>
        <taxon>Cyanobacteriota</taxon>
        <taxon>Cyanophyceae</taxon>
        <taxon>Nostocales</taxon>
        <taxon>Nostocaceae</taxon>
        <taxon>Cylindrospermum</taxon>
    </lineage>
</organism>
<accession>K9WZA4</accession>
<reference evidence="3 4" key="1">
    <citation type="submission" date="2012-06" db="EMBL/GenBank/DDBJ databases">
        <title>Finished chromosome of genome of Cylindrospermum stagnale PCC 7417.</title>
        <authorList>
            <consortium name="US DOE Joint Genome Institute"/>
            <person name="Gugger M."/>
            <person name="Coursin T."/>
            <person name="Rippka R."/>
            <person name="Tandeau De Marsac N."/>
            <person name="Huntemann M."/>
            <person name="Wei C.-L."/>
            <person name="Han J."/>
            <person name="Detter J.C."/>
            <person name="Han C."/>
            <person name="Tapia R."/>
            <person name="Chen A."/>
            <person name="Kyrpides N."/>
            <person name="Mavromatis K."/>
            <person name="Markowitz V."/>
            <person name="Szeto E."/>
            <person name="Ivanova N."/>
            <person name="Pagani I."/>
            <person name="Pati A."/>
            <person name="Goodwin L."/>
            <person name="Nordberg H.P."/>
            <person name="Cantor M.N."/>
            <person name="Hua S.X."/>
            <person name="Woyke T."/>
            <person name="Kerfeld C.A."/>
        </authorList>
    </citation>
    <scope>NUCLEOTIDE SEQUENCE [LARGE SCALE GENOMIC DNA]</scope>
    <source>
        <strain evidence="3 4">PCC 7417</strain>
    </source>
</reference>
<dbReference type="eggNOG" id="COG0656">
    <property type="taxonomic scope" value="Bacteria"/>
</dbReference>
<dbReference type="KEGG" id="csg:Cylst_3393"/>
<evidence type="ECO:0000313" key="4">
    <source>
        <dbReference type="Proteomes" id="UP000010475"/>
    </source>
</evidence>
<evidence type="ECO:0000256" key="1">
    <source>
        <dbReference type="SAM" id="MobiDB-lite"/>
    </source>
</evidence>
<evidence type="ECO:0000313" key="3">
    <source>
        <dbReference type="EMBL" id="AFZ25543.1"/>
    </source>
</evidence>
<feature type="domain" description="eCIS core" evidence="2">
    <location>
        <begin position="79"/>
        <end position="156"/>
    </location>
</feature>
<protein>
    <recommendedName>
        <fullName evidence="2">eCIS core domain-containing protein</fullName>
    </recommendedName>
</protein>
<sequence>MIAFDTLRDGAKRHRGSGCRCPSPILGWKYEKTIQRQTPEEEEPVQAKSMVQRVSSEGGTAATPDVEESIQQAKGSGQPLAENVREPMEKAFGADFSGVKIHTDSKSDQLNQSIQARAFTTGQDLFFRSGEYNPGSKGGQELIAHELTHVVQQTGGVQLNRETKVMDESKRQPTN</sequence>
<name>K9WZA4_9NOST</name>
<dbReference type="InterPro" id="IPR025295">
    <property type="entry name" value="eCIS_core_dom"/>
</dbReference>
<dbReference type="RefSeq" id="WP_015208791.1">
    <property type="nucleotide sequence ID" value="NC_019757.1"/>
</dbReference>
<dbReference type="AlphaFoldDB" id="K9WZA4"/>
<dbReference type="Pfam" id="PF13699">
    <property type="entry name" value="eCIS_core"/>
    <property type="match status" value="1"/>
</dbReference>
<dbReference type="Proteomes" id="UP000010475">
    <property type="component" value="Chromosome"/>
</dbReference>
<dbReference type="HOGENOM" id="CLU_1530124_0_0_3"/>